<dbReference type="KEGG" id="more:E1B28_005285"/>
<keyword evidence="2" id="KW-1185">Reference proteome</keyword>
<dbReference type="AlphaFoldDB" id="A0A9P7V0A2"/>
<protein>
    <submittedName>
        <fullName evidence="1">Uncharacterized protein</fullName>
    </submittedName>
</protein>
<dbReference type="Proteomes" id="UP001049176">
    <property type="component" value="Chromosome 2"/>
</dbReference>
<evidence type="ECO:0000313" key="1">
    <source>
        <dbReference type="EMBL" id="KAG7097975.1"/>
    </source>
</evidence>
<evidence type="ECO:0000313" key="2">
    <source>
        <dbReference type="Proteomes" id="UP001049176"/>
    </source>
</evidence>
<dbReference type="EMBL" id="CM032182">
    <property type="protein sequence ID" value="KAG7097975.1"/>
    <property type="molecule type" value="Genomic_DNA"/>
</dbReference>
<dbReference type="OrthoDB" id="3063557at2759"/>
<dbReference type="RefSeq" id="XP_043014445.1">
    <property type="nucleotide sequence ID" value="XM_043149837.1"/>
</dbReference>
<comment type="caution">
    <text evidence="1">The sequence shown here is derived from an EMBL/GenBank/DDBJ whole genome shotgun (WGS) entry which is preliminary data.</text>
</comment>
<organism evidence="1 2">
    <name type="scientific">Marasmius oreades</name>
    <name type="common">fairy-ring Marasmius</name>
    <dbReference type="NCBI Taxonomy" id="181124"/>
    <lineage>
        <taxon>Eukaryota</taxon>
        <taxon>Fungi</taxon>
        <taxon>Dikarya</taxon>
        <taxon>Basidiomycota</taxon>
        <taxon>Agaricomycotina</taxon>
        <taxon>Agaricomycetes</taxon>
        <taxon>Agaricomycetidae</taxon>
        <taxon>Agaricales</taxon>
        <taxon>Marasmiineae</taxon>
        <taxon>Marasmiaceae</taxon>
        <taxon>Marasmius</taxon>
    </lineage>
</organism>
<gene>
    <name evidence="1" type="ORF">E1B28_005285</name>
</gene>
<dbReference type="GeneID" id="66074361"/>
<name>A0A9P7V0A2_9AGAR</name>
<reference evidence="1" key="1">
    <citation type="journal article" date="2021" name="Genome Biol. Evol.">
        <title>The assembled and annotated genome of the fairy-ring fungus Marasmius oreades.</title>
        <authorList>
            <person name="Hiltunen M."/>
            <person name="Ament-Velasquez S.L."/>
            <person name="Johannesson H."/>
        </authorList>
    </citation>
    <scope>NUCLEOTIDE SEQUENCE</scope>
    <source>
        <strain evidence="1">03SP1</strain>
    </source>
</reference>
<accession>A0A9P7V0A2</accession>
<sequence length="541" mass="62974">MAFSNASGCNFHTVTINDVKGNQINNNYNQIIHQERKRTIYDEFYNIKLGAIHHLRDVYHENYPRRWDVGIREWWEEGRLRVNRTICTAEIHSDSSGSKFTVVSYNGPEANQAWEEDFRWSLQSRNAQNMQLFGLNRSNIPMLIFYNELMPLAYRWDQLHALGKFYFFSLARNLECNERELWMDFKHGNLIHGVEGPQNAVHFFSSYVNTPSSSIELLQHHVLWNYLSSFPLQKEFDIQVLYVLERSSRRWIDTNSRTIRPIISSARTRTIAIAVGGGVWRCLGKCFDSRAEMVDGKTRFTVVNDSEYFGFRLRSSTWEACAWLSQASSVFHKLSILPDEDLSQYELIRPNIQLSGQMVSSEITQQRRSTSPPIYLFVLPIYRSSSIPYFWSHSETGQTRIPRKMCKRLGLPTKLSVHIDSPFRYSWPTETYREIHRWQVLRGFDPRTTSFARYLGSPVYDIIHRKSSQFEELDADLDEGDLSLDLLFHDTDTQIEDLAISTKISSQEDRGYAMSRSFWSFLAAPFSYEAVEGSGIPGIVI</sequence>
<proteinExistence type="predicted"/>